<proteinExistence type="predicted"/>
<comment type="caution">
    <text evidence="2">The sequence shown here is derived from an EMBL/GenBank/DDBJ whole genome shotgun (WGS) entry which is preliminary data.</text>
</comment>
<keyword evidence="1" id="KW-0812">Transmembrane</keyword>
<name>A0A0N0XBS2_PSESX</name>
<keyword evidence="1" id="KW-0472">Membrane</keyword>
<evidence type="ECO:0000256" key="1">
    <source>
        <dbReference type="SAM" id="Phobius"/>
    </source>
</evidence>
<evidence type="ECO:0000313" key="3">
    <source>
        <dbReference type="Proteomes" id="UP000037891"/>
    </source>
</evidence>
<protein>
    <submittedName>
        <fullName evidence="2">Uncharacterized protein</fullName>
    </submittedName>
</protein>
<organism evidence="2 3">
    <name type="scientific">Pseudomonas syringae pv. cilantro</name>
    <dbReference type="NCBI Taxonomy" id="81035"/>
    <lineage>
        <taxon>Bacteria</taxon>
        <taxon>Pseudomonadati</taxon>
        <taxon>Pseudomonadota</taxon>
        <taxon>Gammaproteobacteria</taxon>
        <taxon>Pseudomonadales</taxon>
        <taxon>Pseudomonadaceae</taxon>
        <taxon>Pseudomonas</taxon>
        <taxon>Pseudomonas syringae</taxon>
    </lineage>
</organism>
<accession>A0A0N0XBS2</accession>
<dbReference type="AlphaFoldDB" id="A0A0N0XBS2"/>
<sequence>MRGQSVGQDQRWHEFSSPLKEGGLDALATGPFQLVLILILIMCINYDRCHTVM</sequence>
<feature type="transmembrane region" description="Helical" evidence="1">
    <location>
        <begin position="26"/>
        <end position="46"/>
    </location>
</feature>
<reference evidence="2 3" key="2">
    <citation type="submission" date="2015-10" db="EMBL/GenBank/DDBJ databases">
        <title>Comparative genomics and high-throughput reverse genetic screens identify a new phytobacterial MAMP and an Arabidopsis receptor required for immune elicitation.</title>
        <authorList>
            <person name="Mott G.A."/>
            <person name="Thakur S."/>
            <person name="Wang P.W."/>
            <person name="Desveaux D."/>
            <person name="Guttman D.S."/>
        </authorList>
    </citation>
    <scope>NUCLEOTIDE SEQUENCE [LARGE SCALE GENOMIC DNA]</scope>
    <source>
        <strain evidence="2 3">0788_9</strain>
    </source>
</reference>
<gene>
    <name evidence="2" type="ORF">ABJ99_1381</name>
</gene>
<evidence type="ECO:0000313" key="2">
    <source>
        <dbReference type="EMBL" id="KPC30002.1"/>
    </source>
</evidence>
<dbReference type="EMBL" id="LGLN01000056">
    <property type="protein sequence ID" value="KPC30002.1"/>
    <property type="molecule type" value="Genomic_DNA"/>
</dbReference>
<dbReference type="PATRIC" id="fig|81035.3.peg.1469"/>
<dbReference type="Proteomes" id="UP000037891">
    <property type="component" value="Unassembled WGS sequence"/>
</dbReference>
<reference evidence="2 3" key="1">
    <citation type="submission" date="2015-07" db="EMBL/GenBank/DDBJ databases">
        <authorList>
            <person name="Noorani M."/>
        </authorList>
    </citation>
    <scope>NUCLEOTIDE SEQUENCE [LARGE SCALE GENOMIC DNA]</scope>
    <source>
        <strain evidence="2 3">0788_9</strain>
    </source>
</reference>
<keyword evidence="1" id="KW-1133">Transmembrane helix</keyword>